<organism evidence="2 3">
    <name type="scientific">Bradyrhizobium archetypum</name>
    <dbReference type="NCBI Taxonomy" id="2721160"/>
    <lineage>
        <taxon>Bacteria</taxon>
        <taxon>Pseudomonadati</taxon>
        <taxon>Pseudomonadota</taxon>
        <taxon>Alphaproteobacteria</taxon>
        <taxon>Hyphomicrobiales</taxon>
        <taxon>Nitrobacteraceae</taxon>
        <taxon>Bradyrhizobium</taxon>
    </lineage>
</organism>
<comment type="caution">
    <text evidence="2">The sequence shown here is derived from an EMBL/GenBank/DDBJ whole genome shotgun (WGS) entry which is preliminary data.</text>
</comment>
<feature type="chain" id="PRO_5030999824" evidence="1">
    <location>
        <begin position="26"/>
        <end position="121"/>
    </location>
</feature>
<evidence type="ECO:0000256" key="1">
    <source>
        <dbReference type="SAM" id="SignalP"/>
    </source>
</evidence>
<dbReference type="Proteomes" id="UP000528734">
    <property type="component" value="Unassembled WGS sequence"/>
</dbReference>
<dbReference type="EMBL" id="JAAVLW010000005">
    <property type="protein sequence ID" value="NOJ48339.1"/>
    <property type="molecule type" value="Genomic_DNA"/>
</dbReference>
<evidence type="ECO:0000313" key="2">
    <source>
        <dbReference type="EMBL" id="NOJ48339.1"/>
    </source>
</evidence>
<accession>A0A7Y4H624</accession>
<reference evidence="2 3" key="1">
    <citation type="submission" date="2020-03" db="EMBL/GenBank/DDBJ databases">
        <title>Bradyrhizobium diversity isolated from nodules of Muelleranthus trifoliolatus.</title>
        <authorList>
            <person name="Klepa M."/>
            <person name="Helene L."/>
            <person name="Hungria M."/>
        </authorList>
    </citation>
    <scope>NUCLEOTIDE SEQUENCE [LARGE SCALE GENOMIC DNA]</scope>
    <source>
        <strain evidence="2 3">WSM 1744</strain>
    </source>
</reference>
<dbReference type="AlphaFoldDB" id="A0A7Y4H624"/>
<protein>
    <submittedName>
        <fullName evidence="2">Uncharacterized protein</fullName>
    </submittedName>
</protein>
<dbReference type="RefSeq" id="WP_171711190.1">
    <property type="nucleotide sequence ID" value="NZ_JAAVLW010000005.1"/>
</dbReference>
<evidence type="ECO:0000313" key="3">
    <source>
        <dbReference type="Proteomes" id="UP000528734"/>
    </source>
</evidence>
<name>A0A7Y4H624_9BRAD</name>
<sequence length="121" mass="13037">MTYKTTLIASLTAVALVLAAGETFADPGAARGAGIAPAGPGVAPQRPAFPTFRSMHHHHHHRGVGFFPGAGGVVYGLPSEVEQPVVEAPPIKQSDDLRFTCVYDIPWDYVHRCPQFNTPRY</sequence>
<gene>
    <name evidence="2" type="ORF">HCN50_19145</name>
</gene>
<feature type="signal peptide" evidence="1">
    <location>
        <begin position="1"/>
        <end position="25"/>
    </location>
</feature>
<keyword evidence="1" id="KW-0732">Signal</keyword>
<proteinExistence type="predicted"/>
<keyword evidence="3" id="KW-1185">Reference proteome</keyword>